<dbReference type="Proteomes" id="UP000515598">
    <property type="component" value="Chromosome"/>
</dbReference>
<evidence type="ECO:0000313" key="2">
    <source>
        <dbReference type="EMBL" id="OWQ73658.1"/>
    </source>
</evidence>
<gene>
    <name evidence="2" type="ORF">CEE63_12075</name>
    <name evidence="3" type="ORF">GPNADHDJ_00143</name>
</gene>
<dbReference type="EMBL" id="NIVX01000077">
    <property type="protein sequence ID" value="OWQ73658.1"/>
    <property type="molecule type" value="Genomic_DNA"/>
</dbReference>
<evidence type="ECO:0000313" key="5">
    <source>
        <dbReference type="Proteomes" id="UP000515598"/>
    </source>
</evidence>
<evidence type="ECO:0000256" key="1">
    <source>
        <dbReference type="SAM" id="MobiDB-lite"/>
    </source>
</evidence>
<accession>A0A246I5G0</accession>
<protein>
    <submittedName>
        <fullName evidence="2">Uncharacterized protein</fullName>
    </submittedName>
</protein>
<reference evidence="3 5" key="2">
    <citation type="submission" date="2020-08" db="EMBL/GenBank/DDBJ databases">
        <title>Phenotypic and transcriptomic analysis of seven clinical Stenotrophomonas maltophilia isolates identify a small set of shared and commonly regulated genes involved in biofilm lifestyle.</title>
        <authorList>
            <person name="Alio I."/>
            <person name="Gudzuhn M."/>
            <person name="Streit W."/>
        </authorList>
    </citation>
    <scope>NUCLEOTIDE SEQUENCE [LARGE SCALE GENOMIC DNA]</scope>
    <source>
        <strain evidence="3 5">UHH_SKK55</strain>
    </source>
</reference>
<dbReference type="EMBL" id="CP060025">
    <property type="protein sequence ID" value="QNG75977.1"/>
    <property type="molecule type" value="Genomic_DNA"/>
</dbReference>
<dbReference type="RefSeq" id="WP_080376901.1">
    <property type="nucleotide sequence ID" value="NZ_CP104289.1"/>
</dbReference>
<sequence length="113" mass="11943">MPLSGTDSASPRVLRVECMPLDCGGTAIVVELDRMPERTWMKSLKRALQADDLLEGAHAKFDGRFVYVVGVEGGAHRMQHRVVQALVATDAPRASGGSLQGRAGGAALSSPMP</sequence>
<feature type="region of interest" description="Disordered" evidence="1">
    <location>
        <begin position="93"/>
        <end position="113"/>
    </location>
</feature>
<evidence type="ECO:0000313" key="4">
    <source>
        <dbReference type="Proteomes" id="UP000197090"/>
    </source>
</evidence>
<evidence type="ECO:0000313" key="3">
    <source>
        <dbReference type="EMBL" id="QNG75977.1"/>
    </source>
</evidence>
<name>A0A246I5G0_STEMA</name>
<organism evidence="2 4">
    <name type="scientific">Stenotrophomonas maltophilia</name>
    <name type="common">Pseudomonas maltophilia</name>
    <name type="synonym">Xanthomonas maltophilia</name>
    <dbReference type="NCBI Taxonomy" id="40324"/>
    <lineage>
        <taxon>Bacteria</taxon>
        <taxon>Pseudomonadati</taxon>
        <taxon>Pseudomonadota</taxon>
        <taxon>Gammaproteobacteria</taxon>
        <taxon>Lysobacterales</taxon>
        <taxon>Lysobacteraceae</taxon>
        <taxon>Stenotrophomonas</taxon>
        <taxon>Stenotrophomonas maltophilia group</taxon>
    </lineage>
</organism>
<proteinExistence type="predicted"/>
<reference evidence="2 4" key="1">
    <citation type="submission" date="2017-06" db="EMBL/GenBank/DDBJ databases">
        <authorList>
            <person name="Kim H.J."/>
            <person name="Triplett B.A."/>
        </authorList>
    </citation>
    <scope>NUCLEOTIDE SEQUENCE [LARGE SCALE GENOMIC DNA]</scope>
    <source>
        <strain evidence="2 4">594</strain>
    </source>
</reference>
<dbReference type="AlphaFoldDB" id="A0A246I5G0"/>
<dbReference type="Proteomes" id="UP000197090">
    <property type="component" value="Unassembled WGS sequence"/>
</dbReference>